<proteinExistence type="predicted"/>
<dbReference type="EMBL" id="VWPJ01000046">
    <property type="protein sequence ID" value="KAA5602800.1"/>
    <property type="molecule type" value="Genomic_DNA"/>
</dbReference>
<comment type="caution">
    <text evidence="1">The sequence shown here is derived from an EMBL/GenBank/DDBJ whole genome shotgun (WGS) entry which is preliminary data.</text>
</comment>
<gene>
    <name evidence="1" type="ORF">F1188_20340</name>
</gene>
<sequence length="97" mass="9865">MPEAVRLGDTCTGHGCWPARANVGASGDVFANGRGAHRVGDPWAAHTCLKIPETHASIQDTGSPNVFVNGRPWARVGDAVACGSSNATGSPDVVVNG</sequence>
<name>A0A5M6I3L3_9PROT</name>
<dbReference type="InterPro" id="IPR008727">
    <property type="entry name" value="PAAR_motif"/>
</dbReference>
<dbReference type="OrthoDB" id="9807902at2"/>
<dbReference type="AlphaFoldDB" id="A0A5M6I3L3"/>
<dbReference type="Gene3D" id="2.60.200.60">
    <property type="match status" value="1"/>
</dbReference>
<dbReference type="RefSeq" id="WP_150064282.1">
    <property type="nucleotide sequence ID" value="NZ_JACHII010000041.1"/>
</dbReference>
<reference evidence="1 2" key="1">
    <citation type="submission" date="2019-09" db="EMBL/GenBank/DDBJ databases">
        <title>Genome sequence of Roseospira marina, one of the more divergent members of the non-sulfur purple photosynthetic bacterial family, the Rhodospirillaceae.</title>
        <authorList>
            <person name="Meyer T."/>
            <person name="Kyndt J."/>
        </authorList>
    </citation>
    <scope>NUCLEOTIDE SEQUENCE [LARGE SCALE GENOMIC DNA]</scope>
    <source>
        <strain evidence="1 2">DSM 15113</strain>
    </source>
</reference>
<keyword evidence="2" id="KW-1185">Reference proteome</keyword>
<evidence type="ECO:0000313" key="2">
    <source>
        <dbReference type="Proteomes" id="UP000324065"/>
    </source>
</evidence>
<evidence type="ECO:0000313" key="1">
    <source>
        <dbReference type="EMBL" id="KAA5602800.1"/>
    </source>
</evidence>
<dbReference type="Proteomes" id="UP000324065">
    <property type="component" value="Unassembled WGS sequence"/>
</dbReference>
<accession>A0A5M6I3L3</accession>
<dbReference type="CDD" id="cd14737">
    <property type="entry name" value="PAAR_1"/>
    <property type="match status" value="1"/>
</dbReference>
<organism evidence="1 2">
    <name type="scientific">Roseospira marina</name>
    <dbReference type="NCBI Taxonomy" id="140057"/>
    <lineage>
        <taxon>Bacteria</taxon>
        <taxon>Pseudomonadati</taxon>
        <taxon>Pseudomonadota</taxon>
        <taxon>Alphaproteobacteria</taxon>
        <taxon>Rhodospirillales</taxon>
        <taxon>Rhodospirillaceae</taxon>
        <taxon>Roseospira</taxon>
    </lineage>
</organism>
<dbReference type="Pfam" id="PF05488">
    <property type="entry name" value="PAAR_motif"/>
    <property type="match status" value="1"/>
</dbReference>
<protein>
    <submittedName>
        <fullName evidence="1">PaaR repeat-containing protein</fullName>
    </submittedName>
</protein>